<name>A0A815YTA9_9BILA</name>
<evidence type="ECO:0000313" key="2">
    <source>
        <dbReference type="EMBL" id="CAF1574911.1"/>
    </source>
</evidence>
<reference evidence="2" key="1">
    <citation type="submission" date="2021-02" db="EMBL/GenBank/DDBJ databases">
        <authorList>
            <person name="Nowell W R."/>
        </authorList>
    </citation>
    <scope>NUCLEOTIDE SEQUENCE</scope>
</reference>
<organism evidence="2 3">
    <name type="scientific">Rotaria sordida</name>
    <dbReference type="NCBI Taxonomy" id="392033"/>
    <lineage>
        <taxon>Eukaryota</taxon>
        <taxon>Metazoa</taxon>
        <taxon>Spiralia</taxon>
        <taxon>Gnathifera</taxon>
        <taxon>Rotifera</taxon>
        <taxon>Eurotatoria</taxon>
        <taxon>Bdelloidea</taxon>
        <taxon>Philodinida</taxon>
        <taxon>Philodinidae</taxon>
        <taxon>Rotaria</taxon>
    </lineage>
</organism>
<keyword evidence="1" id="KW-1133">Transmembrane helix</keyword>
<feature type="non-terminal residue" evidence="2">
    <location>
        <position position="152"/>
    </location>
</feature>
<sequence>MMKNSIKLNLFYWLINIIFPPLNGKRLIGIILINSSKNLCKLIENDQYILSKMGFFKEINRNDFLKHILISLFQIISLFICLFLIDTNILNDKLFRLKNVSINNLNDELNEEELDDDVLQERITLISNKNLSLYPIVSFDIIKKYPHQQYLA</sequence>
<dbReference type="AlphaFoldDB" id="A0A815YTA9"/>
<feature type="transmembrane region" description="Helical" evidence="1">
    <location>
        <begin position="64"/>
        <end position="85"/>
    </location>
</feature>
<comment type="caution">
    <text evidence="2">The sequence shown here is derived from an EMBL/GenBank/DDBJ whole genome shotgun (WGS) entry which is preliminary data.</text>
</comment>
<evidence type="ECO:0000313" key="3">
    <source>
        <dbReference type="Proteomes" id="UP000663889"/>
    </source>
</evidence>
<keyword evidence="1" id="KW-0812">Transmembrane</keyword>
<proteinExistence type="predicted"/>
<keyword evidence="1" id="KW-0472">Membrane</keyword>
<protein>
    <submittedName>
        <fullName evidence="2">Uncharacterized protein</fullName>
    </submittedName>
</protein>
<accession>A0A815YTA9</accession>
<gene>
    <name evidence="2" type="ORF">SEV965_LOCUS39726</name>
</gene>
<dbReference type="Proteomes" id="UP000663889">
    <property type="component" value="Unassembled WGS sequence"/>
</dbReference>
<evidence type="ECO:0000256" key="1">
    <source>
        <dbReference type="SAM" id="Phobius"/>
    </source>
</evidence>
<dbReference type="EMBL" id="CAJNOU010016393">
    <property type="protein sequence ID" value="CAF1574911.1"/>
    <property type="molecule type" value="Genomic_DNA"/>
</dbReference>